<accession>A0A4V1WGA3</accession>
<dbReference type="InterPro" id="IPR004821">
    <property type="entry name" value="Cyt_trans-like"/>
</dbReference>
<keyword evidence="5" id="KW-1185">Reference proteome</keyword>
<dbReference type="Proteomes" id="UP000293952">
    <property type="component" value="Unassembled WGS sequence"/>
</dbReference>
<dbReference type="GO" id="GO:0016779">
    <property type="term" value="F:nucleotidyltransferase activity"/>
    <property type="evidence" value="ECO:0007669"/>
    <property type="project" value="UniProtKB-KW"/>
</dbReference>
<keyword evidence="1 4" id="KW-0808">Transferase</keyword>
<evidence type="ECO:0000256" key="1">
    <source>
        <dbReference type="ARBA" id="ARBA00022679"/>
    </source>
</evidence>
<evidence type="ECO:0000313" key="4">
    <source>
        <dbReference type="EMBL" id="RYM36001.1"/>
    </source>
</evidence>
<dbReference type="InterPro" id="IPR014729">
    <property type="entry name" value="Rossmann-like_a/b/a_fold"/>
</dbReference>
<dbReference type="Gene3D" id="3.40.50.620">
    <property type="entry name" value="HUPs"/>
    <property type="match status" value="1"/>
</dbReference>
<comment type="caution">
    <text evidence="4">The sequence shown here is derived from an EMBL/GenBank/DDBJ whole genome shotgun (WGS) entry which is preliminary data.</text>
</comment>
<dbReference type="EMBL" id="SETE01000001">
    <property type="protein sequence ID" value="RYM36001.1"/>
    <property type="molecule type" value="Genomic_DNA"/>
</dbReference>
<dbReference type="AlphaFoldDB" id="A0A4V1WGA3"/>
<dbReference type="SUPFAM" id="SSF52374">
    <property type="entry name" value="Nucleotidylyl transferase"/>
    <property type="match status" value="1"/>
</dbReference>
<dbReference type="RefSeq" id="WP_130092366.1">
    <property type="nucleotide sequence ID" value="NZ_SETE01000001.1"/>
</dbReference>
<sequence length="171" mass="18778">MTKWEQIKHKLVSQEEAKAIISSWKDDDKKVVFTNGCFDILHRGHITYLAKAASLGSYLVVGVNADESVKRLNKAPGRPVNDEESRALIIASLKVVDLVVIFENDTPKELINKIAPSILVKGADYDAEVTDESNPKYIVGAKEIKALGGKVATIELEEGFSTTGIIARLER</sequence>
<dbReference type="PANTHER" id="PTHR43793:SF2">
    <property type="entry name" value="BIFUNCTIONAL PROTEIN HLDE"/>
    <property type="match status" value="1"/>
</dbReference>
<reference evidence="4 5" key="1">
    <citation type="submission" date="2019-02" db="EMBL/GenBank/DDBJ databases">
        <title>Genome sequence of the sea-ice species Brumimicrobium glaciale.</title>
        <authorList>
            <person name="Bowman J.P."/>
        </authorList>
    </citation>
    <scope>NUCLEOTIDE SEQUENCE [LARGE SCALE GENOMIC DNA]</scope>
    <source>
        <strain evidence="4 5">IC156</strain>
    </source>
</reference>
<name>A0A4V1WGA3_9FLAO</name>
<evidence type="ECO:0000259" key="3">
    <source>
        <dbReference type="Pfam" id="PF01467"/>
    </source>
</evidence>
<proteinExistence type="predicted"/>
<keyword evidence="2 4" id="KW-0548">Nucleotidyltransferase</keyword>
<feature type="domain" description="Cytidyltransferase-like" evidence="3">
    <location>
        <begin position="33"/>
        <end position="168"/>
    </location>
</feature>
<evidence type="ECO:0000313" key="5">
    <source>
        <dbReference type="Proteomes" id="UP000293952"/>
    </source>
</evidence>
<dbReference type="OrthoDB" id="9795543at2"/>
<evidence type="ECO:0000256" key="2">
    <source>
        <dbReference type="ARBA" id="ARBA00022695"/>
    </source>
</evidence>
<dbReference type="PANTHER" id="PTHR43793">
    <property type="entry name" value="FAD SYNTHASE"/>
    <property type="match status" value="1"/>
</dbReference>
<organism evidence="4 5">
    <name type="scientific">Brumimicrobium glaciale</name>
    <dbReference type="NCBI Taxonomy" id="200475"/>
    <lineage>
        <taxon>Bacteria</taxon>
        <taxon>Pseudomonadati</taxon>
        <taxon>Bacteroidota</taxon>
        <taxon>Flavobacteriia</taxon>
        <taxon>Flavobacteriales</taxon>
        <taxon>Crocinitomicaceae</taxon>
        <taxon>Brumimicrobium</taxon>
    </lineage>
</organism>
<dbReference type="Pfam" id="PF01467">
    <property type="entry name" value="CTP_transf_like"/>
    <property type="match status" value="1"/>
</dbReference>
<gene>
    <name evidence="4" type="ORF">ERX46_03115</name>
</gene>
<protein>
    <submittedName>
        <fullName evidence="4">D-glycero-beta-D-manno-heptose 1-phosphate adenylyltransferase</fullName>
    </submittedName>
</protein>
<dbReference type="InterPro" id="IPR050385">
    <property type="entry name" value="Archaeal_FAD_synthase"/>
</dbReference>
<dbReference type="NCBIfam" id="TIGR00125">
    <property type="entry name" value="cyt_tran_rel"/>
    <property type="match status" value="1"/>
</dbReference>